<dbReference type="AlphaFoldDB" id="A0A497ELD3"/>
<protein>
    <submittedName>
        <fullName evidence="1">Uncharacterized protein</fullName>
    </submittedName>
</protein>
<accession>A0A497ELD3</accession>
<evidence type="ECO:0000313" key="1">
    <source>
        <dbReference type="EMBL" id="RLE45742.1"/>
    </source>
</evidence>
<name>A0A497ELD3_9CREN</name>
<evidence type="ECO:0000313" key="2">
    <source>
        <dbReference type="Proteomes" id="UP000278475"/>
    </source>
</evidence>
<comment type="caution">
    <text evidence="1">The sequence shown here is derived from an EMBL/GenBank/DDBJ whole genome shotgun (WGS) entry which is preliminary data.</text>
</comment>
<proteinExistence type="predicted"/>
<gene>
    <name evidence="1" type="ORF">DRJ31_10850</name>
</gene>
<dbReference type="EMBL" id="QMQV01000232">
    <property type="protein sequence ID" value="RLE45742.1"/>
    <property type="molecule type" value="Genomic_DNA"/>
</dbReference>
<organism evidence="1 2">
    <name type="scientific">Thermoproteota archaeon</name>
    <dbReference type="NCBI Taxonomy" id="2056631"/>
    <lineage>
        <taxon>Archaea</taxon>
        <taxon>Thermoproteota</taxon>
    </lineage>
</organism>
<dbReference type="Proteomes" id="UP000278475">
    <property type="component" value="Unassembled WGS sequence"/>
</dbReference>
<reference evidence="1 2" key="1">
    <citation type="submission" date="2018-06" db="EMBL/GenBank/DDBJ databases">
        <title>Extensive metabolic versatility and redundancy in microbially diverse, dynamic hydrothermal sediments.</title>
        <authorList>
            <person name="Dombrowski N."/>
            <person name="Teske A."/>
            <person name="Baker B.J."/>
        </authorList>
    </citation>
    <scope>NUCLEOTIDE SEQUENCE [LARGE SCALE GENOMIC DNA]</scope>
    <source>
        <strain evidence="1">B66_G16</strain>
    </source>
</reference>
<sequence>MKSYTFFFFHNRGDSQVFSAIVLLGIILAGSYALLPKVYLTSSSSFKGLLDILTKQEEQLKIHIAYVTSLEINNTTEVVMYNYGEHELKIASVLIDGLEAQHNISVYDDSQQVFICGRAVPPKSLFKITFPKQNISELCLILENGLTKCFTIR</sequence>